<proteinExistence type="predicted"/>
<reference evidence="7 8" key="1">
    <citation type="submission" date="2019-10" db="EMBL/GenBank/DDBJ databases">
        <title>Taxonomy of Antarctic Massilia spp.: description of Massilia rubra sp. nov., Massilia aquatica sp. nov., Massilia mucilaginosa sp. nov., Massilia frigida sp. nov. isolated from streams, lakes and regoliths.</title>
        <authorList>
            <person name="Holochova P."/>
            <person name="Sedlacek I."/>
            <person name="Kralova S."/>
            <person name="Maslanova I."/>
            <person name="Busse H.-J."/>
            <person name="Stankova E."/>
            <person name="Vrbovska V."/>
            <person name="Kovarovic V."/>
            <person name="Bartak M."/>
            <person name="Svec P."/>
            <person name="Pantucek R."/>
        </authorList>
    </citation>
    <scope>NUCLEOTIDE SEQUENCE [LARGE SCALE GENOMIC DNA]</scope>
    <source>
        <strain evidence="7 8">CCM 8695</strain>
    </source>
</reference>
<evidence type="ECO:0000259" key="6">
    <source>
        <dbReference type="PROSITE" id="PS52015"/>
    </source>
</evidence>
<evidence type="ECO:0000256" key="1">
    <source>
        <dbReference type="ARBA" id="ARBA00004167"/>
    </source>
</evidence>
<keyword evidence="4 5" id="KW-0472">Membrane</keyword>
<dbReference type="Pfam" id="PF03544">
    <property type="entry name" value="TonB_C"/>
    <property type="match status" value="1"/>
</dbReference>
<dbReference type="NCBIfam" id="TIGR01352">
    <property type="entry name" value="tonB_Cterm"/>
    <property type="match status" value="1"/>
</dbReference>
<dbReference type="InterPro" id="IPR037682">
    <property type="entry name" value="TonB_C"/>
</dbReference>
<dbReference type="PROSITE" id="PS52015">
    <property type="entry name" value="TONB_CTD"/>
    <property type="match status" value="1"/>
</dbReference>
<evidence type="ECO:0000256" key="3">
    <source>
        <dbReference type="ARBA" id="ARBA00022989"/>
    </source>
</evidence>
<dbReference type="Pfam" id="PF05569">
    <property type="entry name" value="Peptidase_M56"/>
    <property type="match status" value="1"/>
</dbReference>
<feature type="transmembrane region" description="Helical" evidence="5">
    <location>
        <begin position="16"/>
        <end position="34"/>
    </location>
</feature>
<dbReference type="RefSeq" id="WP_167086244.1">
    <property type="nucleotide sequence ID" value="NZ_WHJG01000006.1"/>
</dbReference>
<keyword evidence="8" id="KW-1185">Reference proteome</keyword>
<evidence type="ECO:0000313" key="8">
    <source>
        <dbReference type="Proteomes" id="UP000621455"/>
    </source>
</evidence>
<keyword evidence="3 5" id="KW-1133">Transmembrane helix</keyword>
<protein>
    <submittedName>
        <fullName evidence="7">TonB family protein</fullName>
    </submittedName>
</protein>
<dbReference type="SUPFAM" id="SSF74653">
    <property type="entry name" value="TolA/TonB C-terminal domain"/>
    <property type="match status" value="1"/>
</dbReference>
<organism evidence="7 8">
    <name type="scientific">Massilia frigida</name>
    <dbReference type="NCBI Taxonomy" id="2609281"/>
    <lineage>
        <taxon>Bacteria</taxon>
        <taxon>Pseudomonadati</taxon>
        <taxon>Pseudomonadota</taxon>
        <taxon>Betaproteobacteria</taxon>
        <taxon>Burkholderiales</taxon>
        <taxon>Oxalobacteraceae</taxon>
        <taxon>Telluria group</taxon>
        <taxon>Massilia</taxon>
    </lineage>
</organism>
<keyword evidence="2 5" id="KW-0812">Transmembrane</keyword>
<dbReference type="PANTHER" id="PTHR34978">
    <property type="entry name" value="POSSIBLE SENSOR-TRANSDUCER PROTEIN BLAR"/>
    <property type="match status" value="1"/>
</dbReference>
<evidence type="ECO:0000256" key="4">
    <source>
        <dbReference type="ARBA" id="ARBA00023136"/>
    </source>
</evidence>
<feature type="transmembrane region" description="Helical" evidence="5">
    <location>
        <begin position="100"/>
        <end position="125"/>
    </location>
</feature>
<dbReference type="InterPro" id="IPR052173">
    <property type="entry name" value="Beta-lactam_resp_regulator"/>
</dbReference>
<feature type="domain" description="TonB C-terminal" evidence="6">
    <location>
        <begin position="331"/>
        <end position="425"/>
    </location>
</feature>
<name>A0ABX0N210_9BURK</name>
<dbReference type="Gene3D" id="3.30.1150.10">
    <property type="match status" value="1"/>
</dbReference>
<evidence type="ECO:0000256" key="5">
    <source>
        <dbReference type="SAM" id="Phobius"/>
    </source>
</evidence>
<feature type="transmembrane region" description="Helical" evidence="5">
    <location>
        <begin position="41"/>
        <end position="59"/>
    </location>
</feature>
<dbReference type="InterPro" id="IPR006260">
    <property type="entry name" value="TonB/TolA_C"/>
</dbReference>
<evidence type="ECO:0000256" key="2">
    <source>
        <dbReference type="ARBA" id="ARBA00022692"/>
    </source>
</evidence>
<dbReference type="PANTHER" id="PTHR34978:SF3">
    <property type="entry name" value="SLR0241 PROTEIN"/>
    <property type="match status" value="1"/>
</dbReference>
<accession>A0ABX0N210</accession>
<comment type="subcellular location">
    <subcellularLocation>
        <location evidence="1">Membrane</location>
        <topology evidence="1">Single-pass membrane protein</topology>
    </subcellularLocation>
</comment>
<sequence>MTAALIDSIGWTLLHFTWQGLLIGCTSAAVLALMRNTRPEYRYNVACAALLACVLWPAAELTLRLQDGGASAAHLGFAEHMMAGARADDASLAGWLQEQLLWIVGFWSVCAALLSLRMAAGLAWIRHAARAPLAEPQWQARATRMAGAFGITRTVRLRVVENLDSPLTIGWLRPVVLVPAALMSGMPPDLLEALLAHEMGHVRRVDYLVNLGQNVAEILLFYHPAVWWISGRIRAEREQIADDLAARHLGEPRRLARALSELERLQFSSHHLAVAANGGDLVARVRRLLKPDRQALDWKASLPALGLAAACLSLYAHAADDRASVTPALARVAPVVDFSSCAKPVWPAASFKAQHTGTVTLAFKVGANGRVAGSRIASSSGHALLDEAARTGIMKCRFKPGTENGKPMPAWMNMKYVWMLKNVDD</sequence>
<comment type="caution">
    <text evidence="7">The sequence shown here is derived from an EMBL/GenBank/DDBJ whole genome shotgun (WGS) entry which is preliminary data.</text>
</comment>
<evidence type="ECO:0000313" key="7">
    <source>
        <dbReference type="EMBL" id="NHZ79284.1"/>
    </source>
</evidence>
<dbReference type="Proteomes" id="UP000621455">
    <property type="component" value="Unassembled WGS sequence"/>
</dbReference>
<dbReference type="Gene3D" id="3.30.2010.10">
    <property type="entry name" value="Metalloproteases ('zincins'), catalytic domain"/>
    <property type="match status" value="1"/>
</dbReference>
<dbReference type="InterPro" id="IPR008756">
    <property type="entry name" value="Peptidase_M56"/>
</dbReference>
<dbReference type="EMBL" id="WHJG01000006">
    <property type="protein sequence ID" value="NHZ79284.1"/>
    <property type="molecule type" value="Genomic_DNA"/>
</dbReference>
<gene>
    <name evidence="7" type="ORF">F2P44_08340</name>
</gene>
<dbReference type="CDD" id="cd07341">
    <property type="entry name" value="M56_BlaR1_MecR1_like"/>
    <property type="match status" value="1"/>
</dbReference>